<gene>
    <name evidence="2" type="ORF">C9J47_14490</name>
</gene>
<proteinExistence type="predicted"/>
<name>A0A2T3L8D6_9GAMM</name>
<keyword evidence="3" id="KW-1185">Reference proteome</keyword>
<keyword evidence="1" id="KW-0472">Membrane</keyword>
<dbReference type="InterPro" id="IPR018643">
    <property type="entry name" value="DUF2069_membrane"/>
</dbReference>
<accession>A0A2T3L8D6</accession>
<protein>
    <submittedName>
        <fullName evidence="2">DUF2069 domain-containing protein</fullName>
    </submittedName>
</protein>
<evidence type="ECO:0000313" key="2">
    <source>
        <dbReference type="EMBL" id="PSV46950.1"/>
    </source>
</evidence>
<keyword evidence="1" id="KW-1133">Transmembrane helix</keyword>
<comment type="caution">
    <text evidence="2">The sequence shown here is derived from an EMBL/GenBank/DDBJ whole genome shotgun (WGS) entry which is preliminary data.</text>
</comment>
<dbReference type="AlphaFoldDB" id="A0A2T3L8D6"/>
<feature type="transmembrane region" description="Helical" evidence="1">
    <location>
        <begin position="39"/>
        <end position="56"/>
    </location>
</feature>
<dbReference type="Proteomes" id="UP000241803">
    <property type="component" value="Unassembled WGS sequence"/>
</dbReference>
<feature type="transmembrane region" description="Helical" evidence="1">
    <location>
        <begin position="93"/>
        <end position="115"/>
    </location>
</feature>
<sequence length="144" mass="16716">MTPMSSNTKNLRYFALIANLSLILWVGLWQSTISPHPHLNNYVIAVMWIIPMLLPLKGILEGKPYTHAWANFILMFYFLHALTILWVDDGERWLALVELVITFSAFVANILFARVRAKELGIKLKRLSQVEREEREAHDTKEPK</sequence>
<organism evidence="2 3">
    <name type="scientific">Photobacterium indicum</name>
    <dbReference type="NCBI Taxonomy" id="81447"/>
    <lineage>
        <taxon>Bacteria</taxon>
        <taxon>Pseudomonadati</taxon>
        <taxon>Pseudomonadota</taxon>
        <taxon>Gammaproteobacteria</taxon>
        <taxon>Vibrionales</taxon>
        <taxon>Vibrionaceae</taxon>
        <taxon>Photobacterium</taxon>
    </lineage>
</organism>
<feature type="transmembrane region" description="Helical" evidence="1">
    <location>
        <begin position="12"/>
        <end position="33"/>
    </location>
</feature>
<dbReference type="Pfam" id="PF09842">
    <property type="entry name" value="DUF2069"/>
    <property type="match status" value="1"/>
</dbReference>
<reference evidence="2 3" key="1">
    <citation type="submission" date="2018-03" db="EMBL/GenBank/DDBJ databases">
        <title>Whole genome sequencing of Histamine producing bacteria.</title>
        <authorList>
            <person name="Butler K."/>
        </authorList>
    </citation>
    <scope>NUCLEOTIDE SEQUENCE [LARGE SCALE GENOMIC DNA]</scope>
    <source>
        <strain evidence="2 3">ATCC 19614</strain>
    </source>
</reference>
<feature type="transmembrane region" description="Helical" evidence="1">
    <location>
        <begin position="68"/>
        <end position="87"/>
    </location>
</feature>
<evidence type="ECO:0000313" key="3">
    <source>
        <dbReference type="Proteomes" id="UP000241803"/>
    </source>
</evidence>
<dbReference type="EMBL" id="PYOC01000004">
    <property type="protein sequence ID" value="PSV46950.1"/>
    <property type="molecule type" value="Genomic_DNA"/>
</dbReference>
<evidence type="ECO:0000256" key="1">
    <source>
        <dbReference type="SAM" id="Phobius"/>
    </source>
</evidence>
<dbReference type="RefSeq" id="WP_107254142.1">
    <property type="nucleotide sequence ID" value="NZ_JAKJTK010000056.1"/>
</dbReference>
<keyword evidence="1" id="KW-0812">Transmembrane</keyword>